<evidence type="ECO:0000256" key="4">
    <source>
        <dbReference type="ARBA" id="ARBA00022989"/>
    </source>
</evidence>
<dbReference type="OrthoDB" id="7942036at2"/>
<name>A0A5B9DQ52_9HYPH</name>
<proteinExistence type="predicted"/>
<organism evidence="6 7">
    <name type="scientific">Paradevosia tibetensis</name>
    <dbReference type="NCBI Taxonomy" id="1447062"/>
    <lineage>
        <taxon>Bacteria</taxon>
        <taxon>Pseudomonadati</taxon>
        <taxon>Pseudomonadota</taxon>
        <taxon>Alphaproteobacteria</taxon>
        <taxon>Hyphomicrobiales</taxon>
        <taxon>Devosiaceae</taxon>
        <taxon>Paradevosia</taxon>
    </lineage>
</organism>
<accession>A0A5B9DQ52</accession>
<keyword evidence="5" id="KW-0472">Membrane</keyword>
<dbReference type="PANTHER" id="PTHR30250">
    <property type="entry name" value="PST FAMILY PREDICTED COLANIC ACID TRANSPORTER"/>
    <property type="match status" value="1"/>
</dbReference>
<evidence type="ECO:0000256" key="2">
    <source>
        <dbReference type="ARBA" id="ARBA00022475"/>
    </source>
</evidence>
<evidence type="ECO:0000256" key="3">
    <source>
        <dbReference type="ARBA" id="ARBA00022692"/>
    </source>
</evidence>
<dbReference type="RefSeq" id="WP_147656494.1">
    <property type="nucleotide sequence ID" value="NZ_BMFM01000001.1"/>
</dbReference>
<protein>
    <submittedName>
        <fullName evidence="6">Uncharacterized protein</fullName>
    </submittedName>
</protein>
<keyword evidence="2" id="KW-1003">Cell membrane</keyword>
<sequence>MSLFRRLVSQSAVIFGARLSGAGITFLAQAGIARAWGAGTLGEYLIIVASTNLIAMVMPLGFQTIGAYFASEYRAKGDGRSLRAFLLRAYGHIVLVALAVGILAWPFVGFIGEPGEVLKSHWVPTVVLALSASTVYVSCAVLVGLKRPLAGYFSESLFRPIAAISAFLICLALVEPSQGFSQMMAVFAGLCFVIALVQFGFVVATARKLPTDVEPAPAQVRRWWRFAAPWVLIGIATDFFFDIDLLLLSGHLSREDLAIFGVCTRLFSLVSFGVAAVYAVTVPDMFEAEAKSDREGFNRKVGDANLVATGLSFVLFVIMAVGGPFALMLFGPKFTAGAIPLALLCLASVVRSVFGPASLVLSIHDRPYASLPSIGLGMVTLFTANLLLVPVWGLIGASVAALIAITVWSLALWRTAYAAARIDVSIFPRLRALQAASTSA</sequence>
<evidence type="ECO:0000256" key="5">
    <source>
        <dbReference type="ARBA" id="ARBA00023136"/>
    </source>
</evidence>
<dbReference type="AlphaFoldDB" id="A0A5B9DQ52"/>
<dbReference type="KEGG" id="yti:FNA67_14405"/>
<dbReference type="InterPro" id="IPR050833">
    <property type="entry name" value="Poly_Biosynth_Transport"/>
</dbReference>
<gene>
    <name evidence="6" type="ORF">FNA67_14405</name>
</gene>
<dbReference type="Proteomes" id="UP000321062">
    <property type="component" value="Chromosome"/>
</dbReference>
<reference evidence="6 7" key="1">
    <citation type="journal article" date="2015" name="Int. J. Syst. Evol. Microbiol.">
        <title>Youhaiella tibetensis gen. nov., sp. nov., isolated from subsurface sediment.</title>
        <authorList>
            <person name="Wang Y.X."/>
            <person name="Huang F.Q."/>
            <person name="Nogi Y."/>
            <person name="Pang S.J."/>
            <person name="Wang P.K."/>
            <person name="Lv J."/>
        </authorList>
    </citation>
    <scope>NUCLEOTIDE SEQUENCE [LARGE SCALE GENOMIC DNA]</scope>
    <source>
        <strain evidence="7">fig4</strain>
    </source>
</reference>
<keyword evidence="4" id="KW-1133">Transmembrane helix</keyword>
<evidence type="ECO:0000313" key="7">
    <source>
        <dbReference type="Proteomes" id="UP000321062"/>
    </source>
</evidence>
<evidence type="ECO:0000256" key="1">
    <source>
        <dbReference type="ARBA" id="ARBA00004651"/>
    </source>
</evidence>
<keyword evidence="3" id="KW-0812">Transmembrane</keyword>
<comment type="subcellular location">
    <subcellularLocation>
        <location evidence="1">Cell membrane</location>
        <topology evidence="1">Multi-pass membrane protein</topology>
    </subcellularLocation>
</comment>
<evidence type="ECO:0000313" key="6">
    <source>
        <dbReference type="EMBL" id="QEE21303.1"/>
    </source>
</evidence>
<dbReference type="EMBL" id="CP041690">
    <property type="protein sequence ID" value="QEE21303.1"/>
    <property type="molecule type" value="Genomic_DNA"/>
</dbReference>
<dbReference type="GO" id="GO:0005886">
    <property type="term" value="C:plasma membrane"/>
    <property type="evidence" value="ECO:0007669"/>
    <property type="project" value="UniProtKB-SubCell"/>
</dbReference>
<keyword evidence="7" id="KW-1185">Reference proteome</keyword>
<dbReference type="PANTHER" id="PTHR30250:SF11">
    <property type="entry name" value="O-ANTIGEN TRANSPORTER-RELATED"/>
    <property type="match status" value="1"/>
</dbReference>